<comment type="caution">
    <text evidence="2">The sequence shown here is derived from an EMBL/GenBank/DDBJ whole genome shotgun (WGS) entry which is preliminary data.</text>
</comment>
<dbReference type="Proteomes" id="UP000615455">
    <property type="component" value="Unassembled WGS sequence"/>
</dbReference>
<feature type="compositionally biased region" description="Low complexity" evidence="1">
    <location>
        <begin position="8"/>
        <end position="21"/>
    </location>
</feature>
<feature type="compositionally biased region" description="Polar residues" evidence="1">
    <location>
        <begin position="29"/>
        <end position="40"/>
    </location>
</feature>
<evidence type="ECO:0000313" key="3">
    <source>
        <dbReference type="Proteomes" id="UP000615455"/>
    </source>
</evidence>
<keyword evidence="3" id="KW-1185">Reference proteome</keyword>
<organism evidence="2 3">
    <name type="scientific">Paenibacillus marchantiophytorum</name>
    <dbReference type="NCBI Taxonomy" id="1619310"/>
    <lineage>
        <taxon>Bacteria</taxon>
        <taxon>Bacillati</taxon>
        <taxon>Bacillota</taxon>
        <taxon>Bacilli</taxon>
        <taxon>Bacillales</taxon>
        <taxon>Paenibacillaceae</taxon>
        <taxon>Paenibacillus</taxon>
    </lineage>
</organism>
<evidence type="ECO:0008006" key="4">
    <source>
        <dbReference type="Google" id="ProtNLM"/>
    </source>
</evidence>
<reference evidence="3" key="1">
    <citation type="journal article" date="2019" name="Int. J. Syst. Evol. Microbiol.">
        <title>The Global Catalogue of Microorganisms (GCM) 10K type strain sequencing project: providing services to taxonomists for standard genome sequencing and annotation.</title>
        <authorList>
            <consortium name="The Broad Institute Genomics Platform"/>
            <consortium name="The Broad Institute Genome Sequencing Center for Infectious Disease"/>
            <person name="Wu L."/>
            <person name="Ma J."/>
        </authorList>
    </citation>
    <scope>NUCLEOTIDE SEQUENCE [LARGE SCALE GENOMIC DNA]</scope>
    <source>
        <strain evidence="3">CGMCC 1.15043</strain>
    </source>
</reference>
<evidence type="ECO:0000256" key="1">
    <source>
        <dbReference type="SAM" id="MobiDB-lite"/>
    </source>
</evidence>
<evidence type="ECO:0000313" key="2">
    <source>
        <dbReference type="EMBL" id="GGA07819.1"/>
    </source>
</evidence>
<dbReference type="EMBL" id="BMHE01000053">
    <property type="protein sequence ID" value="GGA07819.1"/>
    <property type="molecule type" value="Genomic_DNA"/>
</dbReference>
<gene>
    <name evidence="2" type="ORF">GCM10008018_61870</name>
</gene>
<dbReference type="RefSeq" id="WP_189019172.1">
    <property type="nucleotide sequence ID" value="NZ_BMHE01000053.1"/>
</dbReference>
<feature type="region of interest" description="Disordered" evidence="1">
    <location>
        <begin position="1"/>
        <end position="58"/>
    </location>
</feature>
<sequence>MENKKHAGNYTGTTNTNAQNQDLAFVNDTLENAPNTNSVNIAKDDISEENEQIQLNQK</sequence>
<protein>
    <recommendedName>
        <fullName evidence="4">DUF4025 domain-containing protein</fullName>
    </recommendedName>
</protein>
<proteinExistence type="predicted"/>
<accession>A0ABQ1FE95</accession>
<name>A0ABQ1FE95_9BACL</name>